<comment type="caution">
    <text evidence="1">The sequence shown here is derived from an EMBL/GenBank/DDBJ whole genome shotgun (WGS) entry which is preliminary data.</text>
</comment>
<dbReference type="AlphaFoldDB" id="A0A2H0NEW5"/>
<organism evidence="1 2">
    <name type="scientific">Candidatus Jorgensenbacteria bacterium CG11_big_fil_rev_8_21_14_0_20_38_23</name>
    <dbReference type="NCBI Taxonomy" id="1974594"/>
    <lineage>
        <taxon>Bacteria</taxon>
        <taxon>Candidatus Joergenseniibacteriota</taxon>
    </lineage>
</organism>
<name>A0A2H0NEW5_9BACT</name>
<gene>
    <name evidence="1" type="ORF">COV54_01105</name>
</gene>
<evidence type="ECO:0000313" key="1">
    <source>
        <dbReference type="EMBL" id="PIR07432.1"/>
    </source>
</evidence>
<dbReference type="EMBL" id="PCWR01000025">
    <property type="protein sequence ID" value="PIR07432.1"/>
    <property type="molecule type" value="Genomic_DNA"/>
</dbReference>
<reference evidence="1 2" key="1">
    <citation type="submission" date="2017-09" db="EMBL/GenBank/DDBJ databases">
        <title>Depth-based differentiation of microbial function through sediment-hosted aquifers and enrichment of novel symbionts in the deep terrestrial subsurface.</title>
        <authorList>
            <person name="Probst A.J."/>
            <person name="Ladd B."/>
            <person name="Jarett J.K."/>
            <person name="Geller-Mcgrath D.E."/>
            <person name="Sieber C.M."/>
            <person name="Emerson J.B."/>
            <person name="Anantharaman K."/>
            <person name="Thomas B.C."/>
            <person name="Malmstrom R."/>
            <person name="Stieglmeier M."/>
            <person name="Klingl A."/>
            <person name="Woyke T."/>
            <person name="Ryan C.M."/>
            <person name="Banfield J.F."/>
        </authorList>
    </citation>
    <scope>NUCLEOTIDE SEQUENCE [LARGE SCALE GENOMIC DNA]</scope>
    <source>
        <strain evidence="1">CG11_big_fil_rev_8_21_14_0_20_38_23</strain>
    </source>
</reference>
<proteinExistence type="predicted"/>
<sequence>MNQLLRNNFQKAIAKAGLSEKDRKDLDELISAVPGPDEREGIIKLLVERPKLISKLIENFQKKKEIIASQDKEAWQKLLEEEKGELEKLVE</sequence>
<evidence type="ECO:0000313" key="2">
    <source>
        <dbReference type="Proteomes" id="UP000228867"/>
    </source>
</evidence>
<accession>A0A2H0NEW5</accession>
<protein>
    <submittedName>
        <fullName evidence="1">Uncharacterized protein</fullName>
    </submittedName>
</protein>
<dbReference type="Proteomes" id="UP000228867">
    <property type="component" value="Unassembled WGS sequence"/>
</dbReference>